<dbReference type="AlphaFoldDB" id="A0A6I6FET2"/>
<gene>
    <name evidence="2" type="ORF">EIZ62_09945</name>
</gene>
<name>A0A6I6FET2_9ACTN</name>
<dbReference type="PROSITE" id="PS50887">
    <property type="entry name" value="GGDEF"/>
    <property type="match status" value="1"/>
</dbReference>
<dbReference type="InterPro" id="IPR000160">
    <property type="entry name" value="GGDEF_dom"/>
</dbReference>
<dbReference type="PANTHER" id="PTHR46663">
    <property type="entry name" value="DIGUANYLATE CYCLASE DGCT-RELATED"/>
    <property type="match status" value="1"/>
</dbReference>
<proteinExistence type="predicted"/>
<dbReference type="EMBL" id="CP034279">
    <property type="protein sequence ID" value="QGV82573.1"/>
    <property type="molecule type" value="Genomic_DNA"/>
</dbReference>
<dbReference type="Gene3D" id="3.30.70.270">
    <property type="match status" value="1"/>
</dbReference>
<feature type="domain" description="GGDEF" evidence="1">
    <location>
        <begin position="53"/>
        <end position="187"/>
    </location>
</feature>
<dbReference type="Pfam" id="PF00990">
    <property type="entry name" value="GGDEF"/>
    <property type="match status" value="1"/>
</dbReference>
<dbReference type="InterPro" id="IPR029787">
    <property type="entry name" value="Nucleotide_cyclase"/>
</dbReference>
<protein>
    <submittedName>
        <fullName evidence="2">GGDEF domain-containing protein</fullName>
    </submittedName>
</protein>
<dbReference type="InterPro" id="IPR043128">
    <property type="entry name" value="Rev_trsase/Diguanyl_cyclase"/>
</dbReference>
<accession>A0A6I6FET2</accession>
<evidence type="ECO:0000259" key="1">
    <source>
        <dbReference type="PROSITE" id="PS50887"/>
    </source>
</evidence>
<evidence type="ECO:0000313" key="3">
    <source>
        <dbReference type="Proteomes" id="UP000422572"/>
    </source>
</evidence>
<dbReference type="OrthoDB" id="23692at2"/>
<dbReference type="KEGG" id="sfic:EIZ62_09945"/>
<dbReference type="SUPFAM" id="SSF55073">
    <property type="entry name" value="Nucleotide cyclase"/>
    <property type="match status" value="1"/>
</dbReference>
<dbReference type="Proteomes" id="UP000422572">
    <property type="component" value="Chromosome"/>
</dbReference>
<sequence length="209" mass="22348">MSALAAALPLAAGWSVHSLRLRRRIEVARRDPLTNLMRREAFEARAGRELRKHLTAVVVIDLDGFKALNDTHGHAAGDVGLVIVAARLNDWAVRMGGCAARLGGDEFAAVVTAAHPVDLLSGLEDLHETLCEPFTFDGEPVELGASIGAIRHEDELAGTLPALMRRADEAMYVAKESGGGWYVAEGLDPVRDTVNGRRAGRPGTGREVA</sequence>
<dbReference type="NCBIfam" id="TIGR00254">
    <property type="entry name" value="GGDEF"/>
    <property type="match status" value="1"/>
</dbReference>
<dbReference type="InterPro" id="IPR052163">
    <property type="entry name" value="DGC-Regulatory_Protein"/>
</dbReference>
<evidence type="ECO:0000313" key="2">
    <source>
        <dbReference type="EMBL" id="QGV82573.1"/>
    </source>
</evidence>
<organism evidence="2 3">
    <name type="scientific">Streptomyces ficellus</name>
    <dbReference type="NCBI Taxonomy" id="1977088"/>
    <lineage>
        <taxon>Bacteria</taxon>
        <taxon>Bacillati</taxon>
        <taxon>Actinomycetota</taxon>
        <taxon>Actinomycetes</taxon>
        <taxon>Kitasatosporales</taxon>
        <taxon>Streptomycetaceae</taxon>
        <taxon>Streptomyces</taxon>
    </lineage>
</organism>
<reference evidence="2 3" key="1">
    <citation type="submission" date="2018-12" db="EMBL/GenBank/DDBJ databases">
        <title>Complete genome sequence of Streptomyces ficellus NRRL8067, the producer of ficellomycin, feldamycin and nojirimycin.</title>
        <authorList>
            <person name="Zhang H."/>
            <person name="Yue R."/>
            <person name="Liu Y."/>
            <person name="Li M."/>
            <person name="Mu H."/>
            <person name="Zhang J."/>
        </authorList>
    </citation>
    <scope>NUCLEOTIDE SEQUENCE [LARGE SCALE GENOMIC DNA]</scope>
    <source>
        <strain evidence="2 3">NRRL 8067</strain>
    </source>
</reference>
<keyword evidence="3" id="KW-1185">Reference proteome</keyword>
<dbReference type="SMART" id="SM00267">
    <property type="entry name" value="GGDEF"/>
    <property type="match status" value="1"/>
</dbReference>
<dbReference type="CDD" id="cd01949">
    <property type="entry name" value="GGDEF"/>
    <property type="match status" value="1"/>
</dbReference>
<dbReference type="PANTHER" id="PTHR46663:SF2">
    <property type="entry name" value="GGDEF DOMAIN-CONTAINING PROTEIN"/>
    <property type="match status" value="1"/>
</dbReference>